<evidence type="ECO:0000313" key="1">
    <source>
        <dbReference type="EMBL" id="MCP2370465.1"/>
    </source>
</evidence>
<protein>
    <submittedName>
        <fullName evidence="1">Ribosomally synthesized peptide with SipW-like signal peptide</fullName>
    </submittedName>
</protein>
<comment type="caution">
    <text evidence="1">The sequence shown here is derived from an EMBL/GenBank/DDBJ whole genome shotgun (WGS) entry which is preliminary data.</text>
</comment>
<keyword evidence="2" id="KW-1185">Reference proteome</keyword>
<sequence length="210" mass="20673">MTEPGPDARRPWVRRRILAVLAGGLVLGAGTATTLAAWTDTEYATGTITASVFDTESQGSGDAAYASRPAAPGAVLAFDVAPVGPGSTRYAWVRIRTTGTTTVDGRAQLAAVTATGGLAPVLSYRAVVGAAPGACAAPAFAAGATFIAGGPSTSIAAGAMPPTPVSFPLGAAAASPQEVCVEVTVAAGAANSYQGTSATLSWQFTAQSAE</sequence>
<organism evidence="1 2">
    <name type="scientific">Agromyces terreus</name>
    <dbReference type="NCBI Taxonomy" id="424795"/>
    <lineage>
        <taxon>Bacteria</taxon>
        <taxon>Bacillati</taxon>
        <taxon>Actinomycetota</taxon>
        <taxon>Actinomycetes</taxon>
        <taxon>Micrococcales</taxon>
        <taxon>Microbacteriaceae</taxon>
        <taxon>Agromyces</taxon>
    </lineage>
</organism>
<accession>A0A9X2KBS9</accession>
<dbReference type="Proteomes" id="UP001139722">
    <property type="component" value="Unassembled WGS sequence"/>
</dbReference>
<dbReference type="EMBL" id="JAMZDY010000001">
    <property type="protein sequence ID" value="MCP2370465.1"/>
    <property type="molecule type" value="Genomic_DNA"/>
</dbReference>
<reference evidence="1" key="1">
    <citation type="submission" date="2022-06" db="EMBL/GenBank/DDBJ databases">
        <title>Sequencing the genomes of 1000 actinobacteria strains.</title>
        <authorList>
            <person name="Klenk H.-P."/>
        </authorList>
    </citation>
    <scope>NUCLEOTIDE SEQUENCE</scope>
    <source>
        <strain evidence="1">DSM 22016</strain>
    </source>
</reference>
<proteinExistence type="predicted"/>
<dbReference type="NCBIfam" id="TIGR04088">
    <property type="entry name" value="cognate_SipW"/>
    <property type="match status" value="1"/>
</dbReference>
<dbReference type="OrthoDB" id="4978280at2"/>
<dbReference type="AlphaFoldDB" id="A0A9X2KBS9"/>
<evidence type="ECO:0000313" key="2">
    <source>
        <dbReference type="Proteomes" id="UP001139722"/>
    </source>
</evidence>
<dbReference type="RefSeq" id="WP_156998383.1">
    <property type="nucleotide sequence ID" value="NZ_JAMZDY010000001.1"/>
</dbReference>
<gene>
    <name evidence="1" type="ORF">BJ978_001141</name>
</gene>
<dbReference type="InterPro" id="IPR023833">
    <property type="entry name" value="Signal_pept_SipW-depend-type"/>
</dbReference>
<name>A0A9X2KBS9_9MICO</name>